<dbReference type="NCBIfam" id="NF012001">
    <property type="entry name" value="PRK15457.1"/>
    <property type="match status" value="1"/>
</dbReference>
<dbReference type="InterPro" id="IPR014710">
    <property type="entry name" value="RmlC-like_jellyroll"/>
</dbReference>
<proteinExistence type="predicted"/>
<organism evidence="1 2">
    <name type="scientific">Entomomonas moraniae</name>
    <dbReference type="NCBI Taxonomy" id="2213226"/>
    <lineage>
        <taxon>Bacteria</taxon>
        <taxon>Pseudomonadati</taxon>
        <taxon>Pseudomonadota</taxon>
        <taxon>Gammaproteobacteria</taxon>
        <taxon>Pseudomonadales</taxon>
        <taxon>Pseudomonadaceae</taxon>
        <taxon>Entomomonas</taxon>
    </lineage>
</organism>
<dbReference type="Pfam" id="PF06249">
    <property type="entry name" value="EutQ"/>
    <property type="match status" value="1"/>
</dbReference>
<dbReference type="GO" id="GO:0016301">
    <property type="term" value="F:kinase activity"/>
    <property type="evidence" value="ECO:0007669"/>
    <property type="project" value="UniProtKB-KW"/>
</dbReference>
<dbReference type="SUPFAM" id="SSF51182">
    <property type="entry name" value="RmlC-like cupins"/>
    <property type="match status" value="1"/>
</dbReference>
<protein>
    <submittedName>
        <fullName evidence="1">Ethanolamine utilization acetate kinase EutQ</fullName>
    </submittedName>
</protein>
<dbReference type="EMBL" id="CP029822">
    <property type="protein sequence ID" value="AZS51112.1"/>
    <property type="molecule type" value="Genomic_DNA"/>
</dbReference>
<dbReference type="AlphaFoldDB" id="A0A3Q9JJM9"/>
<dbReference type="InterPro" id="IPR011051">
    <property type="entry name" value="RmlC_Cupin_sf"/>
</dbReference>
<evidence type="ECO:0000313" key="2">
    <source>
        <dbReference type="Proteomes" id="UP000273143"/>
    </source>
</evidence>
<reference evidence="2" key="1">
    <citation type="submission" date="2018-06" db="EMBL/GenBank/DDBJ databases">
        <title>Complete genome of Pseudomonas insecticola strain QZS01.</title>
        <authorList>
            <person name="Wang J."/>
            <person name="Su Q."/>
        </authorList>
    </citation>
    <scope>NUCLEOTIDE SEQUENCE [LARGE SCALE GENOMIC DNA]</scope>
    <source>
        <strain evidence="2">QZS01</strain>
    </source>
</reference>
<dbReference type="RefSeq" id="WP_109701830.1">
    <property type="nucleotide sequence ID" value="NZ_CP029822.1"/>
</dbReference>
<dbReference type="InterPro" id="IPR010424">
    <property type="entry name" value="EutQ"/>
</dbReference>
<dbReference type="Gene3D" id="2.60.120.10">
    <property type="entry name" value="Jelly Rolls"/>
    <property type="match status" value="1"/>
</dbReference>
<keyword evidence="1" id="KW-0418">Kinase</keyword>
<dbReference type="Proteomes" id="UP000273143">
    <property type="component" value="Chromosome"/>
</dbReference>
<accession>A0A3Q9JJM9</accession>
<evidence type="ECO:0000313" key="1">
    <source>
        <dbReference type="EMBL" id="AZS51112.1"/>
    </source>
</evidence>
<keyword evidence="1" id="KW-0808">Transferase</keyword>
<sequence>MSKQLITAETIREIKAKGQTQIEMSPAHCIITPEAKEVAEQLGVEIIDKSCPNNVVSKPSTTSPTPVKEKTSDVTSLDKKALAAIKEAIIAKLPQGATISDTLIDQLVCRAIKENKHNQATNTASNNRPTGIKVVKGSATKLDIFEGAGKEKRVGIADVITGDDNSSMAAGYMAWENAFFPWTLNYDEVDVILEGELHVRCQGETTIGKAGDILFIPKGSSIEFGTPTKVRFAYIAWPANWQEQ</sequence>
<gene>
    <name evidence="1" type="primary">eutQ</name>
    <name evidence="1" type="ORF">DM558_10165</name>
</gene>
<name>A0A3Q9JJM9_9GAMM</name>
<dbReference type="KEGG" id="emo:DM558_10165"/>
<dbReference type="CDD" id="cd02228">
    <property type="entry name" value="cupin_EutQ"/>
    <property type="match status" value="1"/>
</dbReference>
<dbReference type="PANTHER" id="PTHR36169">
    <property type="entry name" value="ETHANOLAMINE UTILIZATION PROTEIN EUTQ"/>
    <property type="match status" value="1"/>
</dbReference>
<keyword evidence="2" id="KW-1185">Reference proteome</keyword>
<dbReference type="PANTHER" id="PTHR36169:SF1">
    <property type="entry name" value="ACETATE KINASE EUTQ"/>
    <property type="match status" value="1"/>
</dbReference>